<evidence type="ECO:0000313" key="1">
    <source>
        <dbReference type="EMBL" id="MDP8147838.1"/>
    </source>
</evidence>
<evidence type="ECO:0000313" key="2">
    <source>
        <dbReference type="Proteomes" id="UP001226020"/>
    </source>
</evidence>
<gene>
    <name evidence="1" type="ORF">QJU57_01945</name>
</gene>
<dbReference type="EMBL" id="JASAXT010000003">
    <property type="protein sequence ID" value="MDP8147838.1"/>
    <property type="molecule type" value="Genomic_DNA"/>
</dbReference>
<keyword evidence="2" id="KW-1185">Reference proteome</keyword>
<proteinExistence type="predicted"/>
<comment type="caution">
    <text evidence="1">The sequence shown here is derived from an EMBL/GenBank/DDBJ whole genome shotgun (WGS) entry which is preliminary data.</text>
</comment>
<sequence length="110" mass="12951">MCRVTLRLTRPTKSFQKIKSKKRVNSYKEVAFIGVLVDYLNHNPQDEKIRKKVNKTIKLTYESLCNSTLKVDNRGYTFRKFSRKGVFSIEFLTEANQKRLLYIVGKELSN</sequence>
<organism evidence="1 2">
    <name type="scientific">Phocoenobacter atlanticus subsp. atlanticus</name>
    <dbReference type="NCBI Taxonomy" id="3061285"/>
    <lineage>
        <taxon>Bacteria</taxon>
        <taxon>Pseudomonadati</taxon>
        <taxon>Pseudomonadota</taxon>
        <taxon>Gammaproteobacteria</taxon>
        <taxon>Pasteurellales</taxon>
        <taxon>Pasteurellaceae</taxon>
        <taxon>Phocoenobacter</taxon>
        <taxon>Phocoenobacter atlanticus</taxon>
    </lineage>
</organism>
<reference evidence="1 2" key="1">
    <citation type="journal article" date="2023" name="Front. Microbiol.">
        <title>Phylogeography and host specificity of Pasteurellaceae pathogenic to sea-farmed fish in the north-east Atlantic.</title>
        <authorList>
            <person name="Gulla S."/>
            <person name="Colquhoun D.J."/>
            <person name="Olsen A.B."/>
            <person name="Spilsberg B."/>
            <person name="Lagesen K."/>
            <person name="Aakesson C.P."/>
            <person name="Strom S."/>
            <person name="Manji F."/>
            <person name="Birkbeck T.H."/>
            <person name="Nilsen H.K."/>
        </authorList>
    </citation>
    <scope>NUCLEOTIDE SEQUENCE [LARGE SCALE GENOMIC DNA]</scope>
    <source>
        <strain evidence="1 2">NVIB3131</strain>
    </source>
</reference>
<dbReference type="GeneID" id="300270723"/>
<name>A0AAW8CEY4_9PAST</name>
<dbReference type="Proteomes" id="UP001226020">
    <property type="component" value="Unassembled WGS sequence"/>
</dbReference>
<dbReference type="AlphaFoldDB" id="A0AAW8CEY4"/>
<dbReference type="RefSeq" id="WP_306346673.1">
    <property type="nucleotide sequence ID" value="NZ_JASAVU010000004.1"/>
</dbReference>
<protein>
    <submittedName>
        <fullName evidence="1">Uncharacterized protein</fullName>
    </submittedName>
</protein>
<accession>A0AAW8CEY4</accession>